<evidence type="ECO:0000256" key="3">
    <source>
        <dbReference type="ARBA" id="ARBA00012972"/>
    </source>
</evidence>
<comment type="pathway">
    <text evidence="1">Carbohydrate metabolism; tricarboxylic acid cycle.</text>
</comment>
<protein>
    <recommendedName>
        <fullName evidence="3">citrate synthase (unknown stereospecificity)</fullName>
        <ecNumber evidence="3">2.3.3.16</ecNumber>
    </recommendedName>
</protein>
<comment type="similarity">
    <text evidence="2 5">Belongs to the citrate synthase family.</text>
</comment>
<dbReference type="NCBIfam" id="NF010635">
    <property type="entry name" value="PRK14032.1"/>
    <property type="match status" value="1"/>
</dbReference>
<dbReference type="Proteomes" id="UP001524435">
    <property type="component" value="Unassembled WGS sequence"/>
</dbReference>
<dbReference type="PROSITE" id="PS00480">
    <property type="entry name" value="CITRATE_SYNTHASE"/>
    <property type="match status" value="1"/>
</dbReference>
<dbReference type="EC" id="2.3.3.16" evidence="3"/>
<dbReference type="RefSeq" id="WP_178200790.1">
    <property type="nucleotide sequence ID" value="NZ_JANGCH010000005.1"/>
</dbReference>
<dbReference type="Gene3D" id="1.10.230.10">
    <property type="entry name" value="Cytochrome P450-Terp, domain 2"/>
    <property type="match status" value="1"/>
</dbReference>
<accession>A0ABT1SK92</accession>
<dbReference type="PRINTS" id="PR00143">
    <property type="entry name" value="CITRTSNTHASE"/>
</dbReference>
<dbReference type="SUPFAM" id="SSF48256">
    <property type="entry name" value="Citrate synthase"/>
    <property type="match status" value="1"/>
</dbReference>
<dbReference type="PANTHER" id="PTHR11739">
    <property type="entry name" value="CITRATE SYNTHASE"/>
    <property type="match status" value="1"/>
</dbReference>
<dbReference type="InterPro" id="IPR016143">
    <property type="entry name" value="Citrate_synth-like_sm_a-sub"/>
</dbReference>
<dbReference type="Gene3D" id="1.10.580.10">
    <property type="entry name" value="Citrate Synthase, domain 1"/>
    <property type="match status" value="1"/>
</dbReference>
<dbReference type="PANTHER" id="PTHR11739:SF4">
    <property type="entry name" value="CITRATE SYNTHASE, PEROXISOMAL"/>
    <property type="match status" value="1"/>
</dbReference>
<name>A0ABT1SK92_9FIRM</name>
<evidence type="ECO:0000313" key="7">
    <source>
        <dbReference type="Proteomes" id="UP001524435"/>
    </source>
</evidence>
<evidence type="ECO:0000256" key="4">
    <source>
        <dbReference type="ARBA" id="ARBA00022679"/>
    </source>
</evidence>
<dbReference type="InterPro" id="IPR036969">
    <property type="entry name" value="Citrate_synthase_sf"/>
</dbReference>
<keyword evidence="7" id="KW-1185">Reference proteome</keyword>
<evidence type="ECO:0000256" key="1">
    <source>
        <dbReference type="ARBA" id="ARBA00005163"/>
    </source>
</evidence>
<evidence type="ECO:0000313" key="6">
    <source>
        <dbReference type="EMBL" id="MCQ5121636.1"/>
    </source>
</evidence>
<keyword evidence="4 5" id="KW-0808">Transferase</keyword>
<evidence type="ECO:0000256" key="2">
    <source>
        <dbReference type="ARBA" id="ARBA00010566"/>
    </source>
</evidence>
<reference evidence="6 7" key="1">
    <citation type="submission" date="2022-06" db="EMBL/GenBank/DDBJ databases">
        <title>Isolation of gut microbiota from human fecal samples.</title>
        <authorList>
            <person name="Pamer E.G."/>
            <person name="Barat B."/>
            <person name="Waligurski E."/>
            <person name="Medina S."/>
            <person name="Paddock L."/>
            <person name="Mostad J."/>
        </authorList>
    </citation>
    <scope>NUCLEOTIDE SEQUENCE [LARGE SCALE GENOMIC DNA]</scope>
    <source>
        <strain evidence="6 7">DFI.6.1</strain>
    </source>
</reference>
<comment type="caution">
    <text evidence="6">The sequence shown here is derived from an EMBL/GenBank/DDBJ whole genome shotgun (WGS) entry which is preliminary data.</text>
</comment>
<dbReference type="EMBL" id="JANGCH010000005">
    <property type="protein sequence ID" value="MCQ5121636.1"/>
    <property type="molecule type" value="Genomic_DNA"/>
</dbReference>
<proteinExistence type="inferred from homology"/>
<evidence type="ECO:0000256" key="5">
    <source>
        <dbReference type="RuleBase" id="RU003406"/>
    </source>
</evidence>
<dbReference type="InterPro" id="IPR002020">
    <property type="entry name" value="Citrate_synthase"/>
</dbReference>
<organism evidence="6 7">
    <name type="scientific">Massilicoli timonensis</name>
    <dbReference type="NCBI Taxonomy" id="2015901"/>
    <lineage>
        <taxon>Bacteria</taxon>
        <taxon>Bacillati</taxon>
        <taxon>Bacillota</taxon>
        <taxon>Erysipelotrichia</taxon>
        <taxon>Erysipelotrichales</taxon>
        <taxon>Erysipelotrichaceae</taxon>
        <taxon>Massilicoli</taxon>
    </lineage>
</organism>
<gene>
    <name evidence="6" type="ORF">NE663_05095</name>
</gene>
<sequence length="436" mass="49188">MFTLHQYYLRYLEEQSIPKEWYQMYHVKNGLRNEDGTGVLVGLTKVADVVGYEMKGTMKKDAQGKLYYRGYEIQELLEKKDVCNQYERCGFLLLFGFLPSQEELSVWQSVLAEHAALPEGFLEKQILRGSSKNLMNKLMQDILTLYEYDDNADALDNETRLYQGIALIAKLPSLICYNYASKQHALHGHSLYIHPMAKDRSTAENILRMLRSDRKYTKEEAQILDLMLALHSDHGGGNNSTFVNVVMGSTGTDLYAAFAGAIGALKGPKHGGANCKAAQMMKELMRKTGLDASEAELKEAAAQLLRKEGFDQSGLLYGFGHAIYTYSDPRAELLQDQAKALAIAKGKQKEFAYYERFAKCVKALLKEEKGITVCTNVDYYSGFVYELLQIPEELYTPLFACARSMGWLAHNIEHQLASGKIVRPATRYVGTLKHVK</sequence>
<dbReference type="InterPro" id="IPR016142">
    <property type="entry name" value="Citrate_synth-like_lrg_a-sub"/>
</dbReference>
<dbReference type="InterPro" id="IPR019810">
    <property type="entry name" value="Citrate_synthase_AS"/>
</dbReference>
<dbReference type="Pfam" id="PF00285">
    <property type="entry name" value="Citrate_synt"/>
    <property type="match status" value="1"/>
</dbReference>